<evidence type="ECO:0000313" key="4">
    <source>
        <dbReference type="Proteomes" id="UP000195152"/>
    </source>
</evidence>
<organism evidence="3 4">
    <name type="scientific">Bacillus thuringiensis serovar mexicanensis</name>
    <dbReference type="NCBI Taxonomy" id="180868"/>
    <lineage>
        <taxon>Bacteria</taxon>
        <taxon>Bacillati</taxon>
        <taxon>Bacillota</taxon>
        <taxon>Bacilli</taxon>
        <taxon>Bacillales</taxon>
        <taxon>Bacillaceae</taxon>
        <taxon>Bacillus</taxon>
        <taxon>Bacillus cereus group</taxon>
    </lineage>
</organism>
<dbReference type="PROSITE" id="PS50943">
    <property type="entry name" value="HTH_CROC1"/>
    <property type="match status" value="1"/>
</dbReference>
<dbReference type="CDD" id="cd00093">
    <property type="entry name" value="HTH_XRE"/>
    <property type="match status" value="1"/>
</dbReference>
<dbReference type="Proteomes" id="UP000195152">
    <property type="component" value="Unassembled WGS sequence"/>
</dbReference>
<dbReference type="Pfam" id="PF01381">
    <property type="entry name" value="HTH_3"/>
    <property type="match status" value="1"/>
</dbReference>
<dbReference type="AlphaFoldDB" id="A0A242WF41"/>
<evidence type="ECO:0000259" key="2">
    <source>
        <dbReference type="PROSITE" id="PS50943"/>
    </source>
</evidence>
<dbReference type="GO" id="GO:0003677">
    <property type="term" value="F:DNA binding"/>
    <property type="evidence" value="ECO:0007669"/>
    <property type="project" value="InterPro"/>
</dbReference>
<gene>
    <name evidence="3" type="ORF">BK699_06185</name>
</gene>
<dbReference type="SMART" id="SM00530">
    <property type="entry name" value="HTH_XRE"/>
    <property type="match status" value="1"/>
</dbReference>
<dbReference type="RefSeq" id="WP_000004753.1">
    <property type="nucleotide sequence ID" value="NZ_NFCF01000056.1"/>
</dbReference>
<sequence length="115" mass="13161">MSETAKRANANRIRLIRKILGMTQKEFAKQFGVQPLAVTRWETAKQVPNGYRMRKMEQLIGSNNLYKLDILIRDIATKGARQAVSSEIKKLKQEGSDQNDEVNERKSTDSSNEYS</sequence>
<feature type="domain" description="HTH cro/C1-type" evidence="2">
    <location>
        <begin position="13"/>
        <end position="68"/>
    </location>
</feature>
<proteinExistence type="predicted"/>
<comment type="caution">
    <text evidence="3">The sequence shown here is derived from an EMBL/GenBank/DDBJ whole genome shotgun (WGS) entry which is preliminary data.</text>
</comment>
<dbReference type="InterPro" id="IPR001387">
    <property type="entry name" value="Cro/C1-type_HTH"/>
</dbReference>
<dbReference type="InterPro" id="IPR010982">
    <property type="entry name" value="Lambda_DNA-bd_dom_sf"/>
</dbReference>
<dbReference type="Gene3D" id="1.10.260.40">
    <property type="entry name" value="lambda repressor-like DNA-binding domains"/>
    <property type="match status" value="1"/>
</dbReference>
<reference evidence="3 4" key="1">
    <citation type="submission" date="2016-10" db="EMBL/GenBank/DDBJ databases">
        <title>Comparative genomics of Bacillus thuringiensis reveals a path to pathogens against multiple invertebrate hosts.</title>
        <authorList>
            <person name="Zheng J."/>
            <person name="Gao Q."/>
            <person name="Liu H."/>
            <person name="Peng D."/>
            <person name="Ruan L."/>
            <person name="Sun M."/>
        </authorList>
    </citation>
    <scope>NUCLEOTIDE SEQUENCE [LARGE SCALE GENOMIC DNA]</scope>
    <source>
        <strain evidence="3">BGSC 4AC1</strain>
    </source>
</reference>
<accession>A0A242WF41</accession>
<name>A0A242WF41_BACTU</name>
<protein>
    <submittedName>
        <fullName evidence="3">Transcriptional regulator</fullName>
    </submittedName>
</protein>
<dbReference type="SUPFAM" id="SSF47413">
    <property type="entry name" value="lambda repressor-like DNA-binding domains"/>
    <property type="match status" value="1"/>
</dbReference>
<evidence type="ECO:0000256" key="1">
    <source>
        <dbReference type="SAM" id="MobiDB-lite"/>
    </source>
</evidence>
<dbReference type="EMBL" id="NFCF01000056">
    <property type="protein sequence ID" value="OTW51908.1"/>
    <property type="molecule type" value="Genomic_DNA"/>
</dbReference>
<evidence type="ECO:0000313" key="3">
    <source>
        <dbReference type="EMBL" id="OTW51908.1"/>
    </source>
</evidence>
<feature type="region of interest" description="Disordered" evidence="1">
    <location>
        <begin position="89"/>
        <end position="115"/>
    </location>
</feature>